<keyword evidence="2" id="KW-1185">Reference proteome</keyword>
<protein>
    <recommendedName>
        <fullName evidence="3">DUF4371 domain-containing protein</fullName>
    </recommendedName>
</protein>
<evidence type="ECO:0008006" key="3">
    <source>
        <dbReference type="Google" id="ProtNLM"/>
    </source>
</evidence>
<comment type="caution">
    <text evidence="1">The sequence shown here is derived from an EMBL/GenBank/DDBJ whole genome shotgun (WGS) entry which is preliminary data.</text>
</comment>
<dbReference type="AlphaFoldDB" id="A0A401SAL6"/>
<dbReference type="EMBL" id="BEZZ01000162">
    <property type="protein sequence ID" value="GCC27394.1"/>
    <property type="molecule type" value="Genomic_DNA"/>
</dbReference>
<evidence type="ECO:0000313" key="2">
    <source>
        <dbReference type="Proteomes" id="UP000287033"/>
    </source>
</evidence>
<dbReference type="PANTHER" id="PTHR45913">
    <property type="entry name" value="EPM2A-INTERACTING PROTEIN 1"/>
    <property type="match status" value="1"/>
</dbReference>
<name>A0A401SAL6_CHIPU</name>
<dbReference type="OMA" id="DTHQVAV"/>
<dbReference type="PANTHER" id="PTHR45913:SF21">
    <property type="entry name" value="DUF4371 DOMAIN-CONTAINING PROTEIN"/>
    <property type="match status" value="1"/>
</dbReference>
<gene>
    <name evidence="1" type="ORF">chiPu_0005818</name>
</gene>
<evidence type="ECO:0000313" key="1">
    <source>
        <dbReference type="EMBL" id="GCC27394.1"/>
    </source>
</evidence>
<organism evidence="1 2">
    <name type="scientific">Chiloscyllium punctatum</name>
    <name type="common">Brownbanded bambooshark</name>
    <name type="synonym">Hemiscyllium punctatum</name>
    <dbReference type="NCBI Taxonomy" id="137246"/>
    <lineage>
        <taxon>Eukaryota</taxon>
        <taxon>Metazoa</taxon>
        <taxon>Chordata</taxon>
        <taxon>Craniata</taxon>
        <taxon>Vertebrata</taxon>
        <taxon>Chondrichthyes</taxon>
        <taxon>Elasmobranchii</taxon>
        <taxon>Galeomorphii</taxon>
        <taxon>Galeoidea</taxon>
        <taxon>Orectolobiformes</taxon>
        <taxon>Hemiscylliidae</taxon>
        <taxon>Chiloscyllium</taxon>
    </lineage>
</organism>
<dbReference type="Proteomes" id="UP000287033">
    <property type="component" value="Unassembled WGS sequence"/>
</dbReference>
<sequence length="185" mass="21084">MSDQIIEMAQDTEKSLKGSAADFKFYSLVIDETTEQNKYRLMGDFVQQITADSEVRTDLLFLVARDDTTKGEDIFERLVSAGHRPHLKKLHDLTTDSAPAIFGSKKRLDATLKKEMDNVNLNLSELIVYHCIIHQENLCMQLLRLSNVTLKVVSSINFVKSRGLSSCQFEELLKVLKSDYRDSVH</sequence>
<accession>A0A401SAL6</accession>
<dbReference type="STRING" id="137246.A0A401SAL6"/>
<reference evidence="1 2" key="1">
    <citation type="journal article" date="2018" name="Nat. Ecol. Evol.">
        <title>Shark genomes provide insights into elasmobranch evolution and the origin of vertebrates.</title>
        <authorList>
            <person name="Hara Y"/>
            <person name="Yamaguchi K"/>
            <person name="Onimaru K"/>
            <person name="Kadota M"/>
            <person name="Koyanagi M"/>
            <person name="Keeley SD"/>
            <person name="Tatsumi K"/>
            <person name="Tanaka K"/>
            <person name="Motone F"/>
            <person name="Kageyama Y"/>
            <person name="Nozu R"/>
            <person name="Adachi N"/>
            <person name="Nishimura O"/>
            <person name="Nakagawa R"/>
            <person name="Tanegashima C"/>
            <person name="Kiyatake I"/>
            <person name="Matsumoto R"/>
            <person name="Murakumo K"/>
            <person name="Nishida K"/>
            <person name="Terakita A"/>
            <person name="Kuratani S"/>
            <person name="Sato K"/>
            <person name="Hyodo S Kuraku.S."/>
        </authorList>
    </citation>
    <scope>NUCLEOTIDE SEQUENCE [LARGE SCALE GENOMIC DNA]</scope>
</reference>
<dbReference type="OrthoDB" id="8865791at2759"/>
<proteinExistence type="predicted"/>